<evidence type="ECO:0000256" key="8">
    <source>
        <dbReference type="ARBA" id="ARBA00023306"/>
    </source>
</evidence>
<dbReference type="InterPro" id="IPR036615">
    <property type="entry name" value="Mur_ligase_C_dom_sf"/>
</dbReference>
<evidence type="ECO:0000256" key="5">
    <source>
        <dbReference type="ARBA" id="ARBA00022840"/>
    </source>
</evidence>
<organism evidence="15 16">
    <name type="scientific">Georgenia faecalis</name>
    <dbReference type="NCBI Taxonomy" id="2483799"/>
    <lineage>
        <taxon>Bacteria</taxon>
        <taxon>Bacillati</taxon>
        <taxon>Actinomycetota</taxon>
        <taxon>Actinomycetes</taxon>
        <taxon>Micrococcales</taxon>
        <taxon>Bogoriellaceae</taxon>
        <taxon>Georgenia</taxon>
    </lineage>
</organism>
<keyword evidence="3 10" id="KW-0132">Cell division</keyword>
<proteinExistence type="inferred from homology"/>
<dbReference type="PANTHER" id="PTHR43024">
    <property type="entry name" value="UDP-N-ACETYLMURAMOYL-TRIPEPTIDE--D-ALANYL-D-ALANINE LIGASE"/>
    <property type="match status" value="1"/>
</dbReference>
<dbReference type="SUPFAM" id="SSF63418">
    <property type="entry name" value="MurE/MurF N-terminal domain"/>
    <property type="match status" value="1"/>
</dbReference>
<dbReference type="Gene3D" id="3.40.1390.10">
    <property type="entry name" value="MurE/MurF, N-terminal domain"/>
    <property type="match status" value="1"/>
</dbReference>
<keyword evidence="2 10" id="KW-0436">Ligase</keyword>
<dbReference type="SUPFAM" id="SSF53244">
    <property type="entry name" value="MurD-like peptide ligases, peptide-binding domain"/>
    <property type="match status" value="1"/>
</dbReference>
<comment type="similarity">
    <text evidence="10">Belongs to the MurCDEF family. MurF subfamily.</text>
</comment>
<evidence type="ECO:0000256" key="11">
    <source>
        <dbReference type="RuleBase" id="RU004136"/>
    </source>
</evidence>
<keyword evidence="6 10" id="KW-0133">Cell shape</keyword>
<evidence type="ECO:0000256" key="1">
    <source>
        <dbReference type="ARBA" id="ARBA00022490"/>
    </source>
</evidence>
<dbReference type="InterPro" id="IPR000713">
    <property type="entry name" value="Mur_ligase_N"/>
</dbReference>
<dbReference type="InterPro" id="IPR051046">
    <property type="entry name" value="MurCDEF_CellWall_CoF430Synth"/>
</dbReference>
<accession>A0ABV9DCD6</accession>
<dbReference type="Gene3D" id="3.90.190.20">
    <property type="entry name" value="Mur ligase, C-terminal domain"/>
    <property type="match status" value="1"/>
</dbReference>
<dbReference type="InterPro" id="IPR013221">
    <property type="entry name" value="Mur_ligase_cen"/>
</dbReference>
<dbReference type="PANTHER" id="PTHR43024:SF1">
    <property type="entry name" value="UDP-N-ACETYLMURAMOYL-TRIPEPTIDE--D-ALANYL-D-ALANINE LIGASE"/>
    <property type="match status" value="1"/>
</dbReference>
<dbReference type="InterPro" id="IPR004101">
    <property type="entry name" value="Mur_ligase_C"/>
</dbReference>
<dbReference type="RefSeq" id="WP_342352713.1">
    <property type="nucleotide sequence ID" value="NZ_CP033325.1"/>
</dbReference>
<comment type="pathway">
    <text evidence="10 11">Cell wall biogenesis; peptidoglycan biosynthesis.</text>
</comment>
<feature type="domain" description="Mur ligase central" evidence="14">
    <location>
        <begin position="107"/>
        <end position="298"/>
    </location>
</feature>
<dbReference type="HAMAP" id="MF_02019">
    <property type="entry name" value="MurF"/>
    <property type="match status" value="1"/>
</dbReference>
<dbReference type="EC" id="6.3.2.10" evidence="10 11"/>
<keyword evidence="5 10" id="KW-0067">ATP-binding</keyword>
<comment type="subcellular location">
    <subcellularLocation>
        <location evidence="10 11">Cytoplasm</location>
    </subcellularLocation>
</comment>
<evidence type="ECO:0000256" key="4">
    <source>
        <dbReference type="ARBA" id="ARBA00022741"/>
    </source>
</evidence>
<evidence type="ECO:0000259" key="13">
    <source>
        <dbReference type="Pfam" id="PF02875"/>
    </source>
</evidence>
<protein>
    <recommendedName>
        <fullName evidence="10 11">UDP-N-acetylmuramoyl-tripeptide--D-alanyl-D-alanine ligase</fullName>
        <ecNumber evidence="10 11">6.3.2.10</ecNumber>
    </recommendedName>
    <alternativeName>
        <fullName evidence="10">D-alanyl-D-alanine-adding enzyme</fullName>
    </alternativeName>
</protein>
<feature type="domain" description="Mur ligase C-terminal" evidence="13">
    <location>
        <begin position="321"/>
        <end position="436"/>
    </location>
</feature>
<keyword evidence="9 10" id="KW-0961">Cell wall biogenesis/degradation</keyword>
<evidence type="ECO:0000256" key="9">
    <source>
        <dbReference type="ARBA" id="ARBA00023316"/>
    </source>
</evidence>
<comment type="catalytic activity">
    <reaction evidence="10 11">
        <text>D-alanyl-D-alanine + UDP-N-acetyl-alpha-D-muramoyl-L-alanyl-gamma-D-glutamyl-meso-2,6-diaminopimelate + ATP = UDP-N-acetyl-alpha-D-muramoyl-L-alanyl-gamma-D-glutamyl-meso-2,6-diaminopimeloyl-D-alanyl-D-alanine + ADP + phosphate + H(+)</text>
        <dbReference type="Rhea" id="RHEA:28374"/>
        <dbReference type="ChEBI" id="CHEBI:15378"/>
        <dbReference type="ChEBI" id="CHEBI:30616"/>
        <dbReference type="ChEBI" id="CHEBI:43474"/>
        <dbReference type="ChEBI" id="CHEBI:57822"/>
        <dbReference type="ChEBI" id="CHEBI:61386"/>
        <dbReference type="ChEBI" id="CHEBI:83905"/>
        <dbReference type="ChEBI" id="CHEBI:456216"/>
        <dbReference type="EC" id="6.3.2.10"/>
    </reaction>
</comment>
<comment type="caution">
    <text evidence="15">The sequence shown here is derived from an EMBL/GenBank/DDBJ whole genome shotgun (WGS) entry which is preliminary data.</text>
</comment>
<dbReference type="InterPro" id="IPR035911">
    <property type="entry name" value="MurE/MurF_N"/>
</dbReference>
<evidence type="ECO:0000259" key="12">
    <source>
        <dbReference type="Pfam" id="PF01225"/>
    </source>
</evidence>
<dbReference type="Pfam" id="PF02875">
    <property type="entry name" value="Mur_ligase_C"/>
    <property type="match status" value="1"/>
</dbReference>
<evidence type="ECO:0000259" key="14">
    <source>
        <dbReference type="Pfam" id="PF08245"/>
    </source>
</evidence>
<dbReference type="InterPro" id="IPR005863">
    <property type="entry name" value="UDP-N-AcMur_synth"/>
</dbReference>
<keyword evidence="4 10" id="KW-0547">Nucleotide-binding</keyword>
<evidence type="ECO:0000313" key="16">
    <source>
        <dbReference type="Proteomes" id="UP001595955"/>
    </source>
</evidence>
<name>A0ABV9DCD6_9MICO</name>
<keyword evidence="8 10" id="KW-0131">Cell cycle</keyword>
<evidence type="ECO:0000256" key="3">
    <source>
        <dbReference type="ARBA" id="ARBA00022618"/>
    </source>
</evidence>
<evidence type="ECO:0000256" key="2">
    <source>
        <dbReference type="ARBA" id="ARBA00022598"/>
    </source>
</evidence>
<comment type="function">
    <text evidence="10 11">Involved in cell wall formation. Catalyzes the final step in the synthesis of UDP-N-acetylmuramoyl-pentapeptide, the precursor of murein.</text>
</comment>
<dbReference type="SUPFAM" id="SSF53623">
    <property type="entry name" value="MurD-like peptide ligases, catalytic domain"/>
    <property type="match status" value="1"/>
</dbReference>
<dbReference type="Proteomes" id="UP001595955">
    <property type="component" value="Unassembled WGS sequence"/>
</dbReference>
<dbReference type="NCBIfam" id="TIGR01143">
    <property type="entry name" value="murF"/>
    <property type="match status" value="1"/>
</dbReference>
<sequence>MTAQDVAAAVGGTLVGAAPGLLVDGPVVTDSRLVAPGALFVAVAGERTDGHDHAAAASAAGAVLTLASRPVDVPHVLVPDTVEALGELARVVLDRLRAEGELRVVGVTGSVGKTTTKDLLAQVLGAAGPTVAPRESFNNEIGLPLTVLTATPATRYLVLEMGASGPGHIDYLTRIAPLDVAVVLIVGHAHMGGFGSIEAVARAKSEIVTGLRPDGTAVLNADDARVAAMAALAPAAVVRFGRGAEATVRARDVRTDDASRASFTLEVDVSGARSAHPVELRLVGEHQVSNALAAAATAVVLGLDAGAVAAALGRAERVSAHRMAVTDRADGVRIVDDAYNANPDSVAAALRTLAHMPARRRIAVLGEMLELGATAQADHTAVGALAASLGIDEVVAVGPSADAVRAGAGERARMVADVADVELDLHPGDVVLLKGSNGSGVWRLADRLVAGGAA</sequence>
<evidence type="ECO:0000256" key="10">
    <source>
        <dbReference type="HAMAP-Rule" id="MF_02019"/>
    </source>
</evidence>
<gene>
    <name evidence="10 15" type="primary">murF</name>
    <name evidence="15" type="ORF">ACFO3F_14040</name>
</gene>
<keyword evidence="7 10" id="KW-0573">Peptidoglycan synthesis</keyword>
<evidence type="ECO:0000313" key="15">
    <source>
        <dbReference type="EMBL" id="MFC4556370.1"/>
    </source>
</evidence>
<keyword evidence="16" id="KW-1185">Reference proteome</keyword>
<feature type="binding site" evidence="10">
    <location>
        <begin position="109"/>
        <end position="115"/>
    </location>
    <ligand>
        <name>ATP</name>
        <dbReference type="ChEBI" id="CHEBI:30616"/>
    </ligand>
</feature>
<dbReference type="Pfam" id="PF08245">
    <property type="entry name" value="Mur_ligase_M"/>
    <property type="match status" value="1"/>
</dbReference>
<dbReference type="Gene3D" id="3.40.1190.10">
    <property type="entry name" value="Mur-like, catalytic domain"/>
    <property type="match status" value="1"/>
</dbReference>
<dbReference type="InterPro" id="IPR036565">
    <property type="entry name" value="Mur-like_cat_sf"/>
</dbReference>
<evidence type="ECO:0000256" key="6">
    <source>
        <dbReference type="ARBA" id="ARBA00022960"/>
    </source>
</evidence>
<keyword evidence="1 10" id="KW-0963">Cytoplasm</keyword>
<evidence type="ECO:0000256" key="7">
    <source>
        <dbReference type="ARBA" id="ARBA00022984"/>
    </source>
</evidence>
<dbReference type="EMBL" id="JBHSGF010000011">
    <property type="protein sequence ID" value="MFC4556370.1"/>
    <property type="molecule type" value="Genomic_DNA"/>
</dbReference>
<feature type="domain" description="Mur ligase N-terminal catalytic" evidence="12">
    <location>
        <begin position="28"/>
        <end position="89"/>
    </location>
</feature>
<dbReference type="GO" id="GO:0047480">
    <property type="term" value="F:UDP-N-acetylmuramoyl-tripeptide-D-alanyl-D-alanine ligase activity"/>
    <property type="evidence" value="ECO:0007669"/>
    <property type="project" value="UniProtKB-EC"/>
</dbReference>
<dbReference type="Pfam" id="PF01225">
    <property type="entry name" value="Mur_ligase"/>
    <property type="match status" value="1"/>
</dbReference>
<reference evidence="16" key="1">
    <citation type="journal article" date="2019" name="Int. J. Syst. Evol. Microbiol.">
        <title>The Global Catalogue of Microorganisms (GCM) 10K type strain sequencing project: providing services to taxonomists for standard genome sequencing and annotation.</title>
        <authorList>
            <consortium name="The Broad Institute Genomics Platform"/>
            <consortium name="The Broad Institute Genome Sequencing Center for Infectious Disease"/>
            <person name="Wu L."/>
            <person name="Ma J."/>
        </authorList>
    </citation>
    <scope>NUCLEOTIDE SEQUENCE [LARGE SCALE GENOMIC DNA]</scope>
    <source>
        <strain evidence="16">JCM 3369</strain>
    </source>
</reference>